<protein>
    <submittedName>
        <fullName evidence="2">Uncharacterized protein</fullName>
    </submittedName>
</protein>
<keyword evidence="3" id="KW-1185">Reference proteome</keyword>
<gene>
    <name evidence="2" type="ORF">IFR04_014737</name>
</gene>
<accession>A0A8H7T4K8</accession>
<evidence type="ECO:0000313" key="2">
    <source>
        <dbReference type="EMBL" id="KAG4412116.1"/>
    </source>
</evidence>
<organism evidence="2 3">
    <name type="scientific">Cadophora malorum</name>
    <dbReference type="NCBI Taxonomy" id="108018"/>
    <lineage>
        <taxon>Eukaryota</taxon>
        <taxon>Fungi</taxon>
        <taxon>Dikarya</taxon>
        <taxon>Ascomycota</taxon>
        <taxon>Pezizomycotina</taxon>
        <taxon>Leotiomycetes</taxon>
        <taxon>Helotiales</taxon>
        <taxon>Ploettnerulaceae</taxon>
        <taxon>Cadophora</taxon>
    </lineage>
</organism>
<dbReference type="OrthoDB" id="3068835at2759"/>
<sequence>KPIVLPQVRKGRAQAFFRAWAPELQSKGITQCPFLSFIDNLNVVATKSPPLQIVDLAGGIISLLGAAAVSKGRTELYLRELNKNSFGPRGLKVSNASSLATRGILKVPGTLPQLALLNDETFYISTAERALKAVAPYSAHLELDVPPPTEQSTMLAKVSAKQVASKDKKNYEKVMKKRDKAVYKAEKRERKRERKEAKRARKGKVPRRVVEGESESEDSDDDSSTSSSESEGDRGAVQTKSKDAHGNIKMKKDKEEKRARKLLWIVIENI</sequence>
<feature type="compositionally biased region" description="Basic and acidic residues" evidence="1">
    <location>
        <begin position="164"/>
        <end position="188"/>
    </location>
</feature>
<comment type="caution">
    <text evidence="2">The sequence shown here is derived from an EMBL/GenBank/DDBJ whole genome shotgun (WGS) entry which is preliminary data.</text>
</comment>
<proteinExistence type="predicted"/>
<feature type="compositionally biased region" description="Acidic residues" evidence="1">
    <location>
        <begin position="212"/>
        <end position="223"/>
    </location>
</feature>
<name>A0A8H7T4K8_9HELO</name>
<dbReference type="PANTHER" id="PTHR38887">
    <property type="entry name" value="CHROMOSOME 21, WHOLE GENOME SHOTGUN SEQUENCE"/>
    <property type="match status" value="1"/>
</dbReference>
<feature type="region of interest" description="Disordered" evidence="1">
    <location>
        <begin position="160"/>
        <end position="255"/>
    </location>
</feature>
<dbReference type="PANTHER" id="PTHR38887:SF1">
    <property type="entry name" value="RAS MODIFICATION PROTEIN ERF4"/>
    <property type="match status" value="1"/>
</dbReference>
<dbReference type="Proteomes" id="UP000664132">
    <property type="component" value="Unassembled WGS sequence"/>
</dbReference>
<evidence type="ECO:0000313" key="3">
    <source>
        <dbReference type="Proteomes" id="UP000664132"/>
    </source>
</evidence>
<evidence type="ECO:0000256" key="1">
    <source>
        <dbReference type="SAM" id="MobiDB-lite"/>
    </source>
</evidence>
<reference evidence="2" key="1">
    <citation type="submission" date="2021-02" db="EMBL/GenBank/DDBJ databases">
        <title>Genome sequence Cadophora malorum strain M34.</title>
        <authorList>
            <person name="Stefanovic E."/>
            <person name="Vu D."/>
            <person name="Scully C."/>
            <person name="Dijksterhuis J."/>
            <person name="Roader J."/>
            <person name="Houbraken J."/>
        </authorList>
    </citation>
    <scope>NUCLEOTIDE SEQUENCE</scope>
    <source>
        <strain evidence="2">M34</strain>
    </source>
</reference>
<feature type="compositionally biased region" description="Basic residues" evidence="1">
    <location>
        <begin position="189"/>
        <end position="207"/>
    </location>
</feature>
<dbReference type="InterPro" id="IPR053221">
    <property type="entry name" value="Burnettramic_acid_biosynth"/>
</dbReference>
<feature type="compositionally biased region" description="Basic and acidic residues" evidence="1">
    <location>
        <begin position="240"/>
        <end position="255"/>
    </location>
</feature>
<feature type="non-terminal residue" evidence="2">
    <location>
        <position position="1"/>
    </location>
</feature>
<dbReference type="EMBL" id="JAFJYH010000408">
    <property type="protein sequence ID" value="KAG4412116.1"/>
    <property type="molecule type" value="Genomic_DNA"/>
</dbReference>
<dbReference type="AlphaFoldDB" id="A0A8H7T4K8"/>